<evidence type="ECO:0000256" key="1">
    <source>
        <dbReference type="SAM" id="MobiDB-lite"/>
    </source>
</evidence>
<gene>
    <name evidence="2" type="ORF">D4764_08G0004760</name>
</gene>
<reference evidence="2 3" key="1">
    <citation type="submission" date="2019-04" db="EMBL/GenBank/DDBJ databases">
        <title>Chromosome genome assembly for Takifugu flavidus.</title>
        <authorList>
            <person name="Xiao S."/>
        </authorList>
    </citation>
    <scope>NUCLEOTIDE SEQUENCE [LARGE SCALE GENOMIC DNA]</scope>
    <source>
        <strain evidence="2">HTHZ2018</strain>
        <tissue evidence="2">Muscle</tissue>
    </source>
</reference>
<dbReference type="EMBL" id="RHFK02000021">
    <property type="protein sequence ID" value="TWW56489.1"/>
    <property type="molecule type" value="Genomic_DNA"/>
</dbReference>
<comment type="caution">
    <text evidence="2">The sequence shown here is derived from an EMBL/GenBank/DDBJ whole genome shotgun (WGS) entry which is preliminary data.</text>
</comment>
<dbReference type="PANTHER" id="PTHR12776">
    <property type="entry name" value="KAZRIN-RELATED"/>
    <property type="match status" value="1"/>
</dbReference>
<feature type="compositionally biased region" description="Polar residues" evidence="1">
    <location>
        <begin position="53"/>
        <end position="69"/>
    </location>
</feature>
<dbReference type="InterPro" id="IPR037614">
    <property type="entry name" value="Kazrin"/>
</dbReference>
<dbReference type="Proteomes" id="UP000324091">
    <property type="component" value="Chromosome 8"/>
</dbReference>
<organism evidence="2 3">
    <name type="scientific">Takifugu flavidus</name>
    <name type="common">sansaifugu</name>
    <dbReference type="NCBI Taxonomy" id="433684"/>
    <lineage>
        <taxon>Eukaryota</taxon>
        <taxon>Metazoa</taxon>
        <taxon>Chordata</taxon>
        <taxon>Craniata</taxon>
        <taxon>Vertebrata</taxon>
        <taxon>Euteleostomi</taxon>
        <taxon>Actinopterygii</taxon>
        <taxon>Neopterygii</taxon>
        <taxon>Teleostei</taxon>
        <taxon>Neoteleostei</taxon>
        <taxon>Acanthomorphata</taxon>
        <taxon>Eupercaria</taxon>
        <taxon>Tetraodontiformes</taxon>
        <taxon>Tetradontoidea</taxon>
        <taxon>Tetraodontidae</taxon>
        <taxon>Takifugu</taxon>
    </lineage>
</organism>
<dbReference type="PANTHER" id="PTHR12776:SF3">
    <property type="entry name" value="KAZRIN-A"/>
    <property type="match status" value="1"/>
</dbReference>
<accession>A0A5C6MNY0</accession>
<dbReference type="AlphaFoldDB" id="A0A5C6MNY0"/>
<proteinExistence type="predicted"/>
<evidence type="ECO:0000313" key="2">
    <source>
        <dbReference type="EMBL" id="TWW56489.1"/>
    </source>
</evidence>
<name>A0A5C6MNY0_9TELE</name>
<keyword evidence="3" id="KW-1185">Reference proteome</keyword>
<feature type="region of interest" description="Disordered" evidence="1">
    <location>
        <begin position="47"/>
        <end position="72"/>
    </location>
</feature>
<sequence>MTEVAKIVKMMDDNKQLAQRIDGAIQSASQEVTNLRSELSATSRRLAELGASDSPSMHESLQHNHNGKGSVSLEEEEKGGLVQGVAVGYCYRGMLEWLPSLQNAVLRVLILQLLRVLFPNFSATPFGIEAGGKRAFAHASHRFPTTVS</sequence>
<protein>
    <submittedName>
        <fullName evidence="2">Kazrin</fullName>
    </submittedName>
</protein>
<evidence type="ECO:0000313" key="3">
    <source>
        <dbReference type="Proteomes" id="UP000324091"/>
    </source>
</evidence>